<evidence type="ECO:0000313" key="2">
    <source>
        <dbReference type="EMBL" id="EXF85190.1"/>
    </source>
</evidence>
<comment type="caution">
    <text evidence="2">The sequence shown here is derived from an EMBL/GenBank/DDBJ whole genome shotgun (WGS) entry which is preliminary data.</text>
</comment>
<dbReference type="HOGENOM" id="CLU_2061314_0_0_1"/>
<sequence>MKYTPLFDYRHEDIQKKICDGEIEGTAAPYTSRDPPIPPSCVGIAICRGRSGYQVILDPDDGYIYWGDPEGQHDEPAPELNSTLARKMKKAGWPGDRQGRKWDRPKFERLVEQGNDEEE</sequence>
<feature type="compositionally biased region" description="Basic and acidic residues" evidence="1">
    <location>
        <begin position="97"/>
        <end position="111"/>
    </location>
</feature>
<reference evidence="2 3" key="1">
    <citation type="submission" date="2014-02" db="EMBL/GenBank/DDBJ databases">
        <title>The genome sequence of Colletotrichum fioriniae PJ7.</title>
        <authorList>
            <person name="Baroncelli R."/>
            <person name="Thon M.R."/>
        </authorList>
    </citation>
    <scope>NUCLEOTIDE SEQUENCE [LARGE SCALE GENOMIC DNA]</scope>
    <source>
        <strain evidence="2 3">PJ7</strain>
    </source>
</reference>
<dbReference type="KEGG" id="cfj:CFIO01_03261"/>
<gene>
    <name evidence="2" type="ORF">CFIO01_03261</name>
</gene>
<protein>
    <submittedName>
        <fullName evidence="2">Uncharacterized protein</fullName>
    </submittedName>
</protein>
<dbReference type="AlphaFoldDB" id="A0A010R906"/>
<feature type="region of interest" description="Disordered" evidence="1">
    <location>
        <begin position="88"/>
        <end position="119"/>
    </location>
</feature>
<evidence type="ECO:0000313" key="3">
    <source>
        <dbReference type="Proteomes" id="UP000020467"/>
    </source>
</evidence>
<dbReference type="eggNOG" id="ENOG502RIU2">
    <property type="taxonomic scope" value="Eukaryota"/>
</dbReference>
<dbReference type="OrthoDB" id="5343383at2759"/>
<accession>A0A010R906</accession>
<keyword evidence="3" id="KW-1185">Reference proteome</keyword>
<dbReference type="Proteomes" id="UP000020467">
    <property type="component" value="Unassembled WGS sequence"/>
</dbReference>
<evidence type="ECO:0000256" key="1">
    <source>
        <dbReference type="SAM" id="MobiDB-lite"/>
    </source>
</evidence>
<proteinExistence type="predicted"/>
<dbReference type="EMBL" id="JARH01000118">
    <property type="protein sequence ID" value="EXF85190.1"/>
    <property type="molecule type" value="Genomic_DNA"/>
</dbReference>
<organism evidence="2 3">
    <name type="scientific">Colletotrichum fioriniae PJ7</name>
    <dbReference type="NCBI Taxonomy" id="1445577"/>
    <lineage>
        <taxon>Eukaryota</taxon>
        <taxon>Fungi</taxon>
        <taxon>Dikarya</taxon>
        <taxon>Ascomycota</taxon>
        <taxon>Pezizomycotina</taxon>
        <taxon>Sordariomycetes</taxon>
        <taxon>Hypocreomycetidae</taxon>
        <taxon>Glomerellales</taxon>
        <taxon>Glomerellaceae</taxon>
        <taxon>Colletotrichum</taxon>
        <taxon>Colletotrichum acutatum species complex</taxon>
    </lineage>
</organism>
<name>A0A010R906_9PEZI</name>